<dbReference type="InParanoid" id="A0A2R6RJJ8"/>
<dbReference type="Gramene" id="PSS30196">
    <property type="protein sequence ID" value="PSS30196"/>
    <property type="gene ID" value="CEY00_Acc05434"/>
</dbReference>
<feature type="region of interest" description="Disordered" evidence="7">
    <location>
        <begin position="157"/>
        <end position="336"/>
    </location>
</feature>
<dbReference type="GO" id="GO:0000307">
    <property type="term" value="C:cyclin-dependent protein kinase holoenzyme complex"/>
    <property type="evidence" value="ECO:0007669"/>
    <property type="project" value="TreeGrafter"/>
</dbReference>
<dbReference type="PROSITE" id="PS00107">
    <property type="entry name" value="PROTEIN_KINASE_ATP"/>
    <property type="match status" value="1"/>
</dbReference>
<feature type="compositionally biased region" description="Polar residues" evidence="7">
    <location>
        <begin position="327"/>
        <end position="336"/>
    </location>
</feature>
<dbReference type="PROSITE" id="PS50011">
    <property type="entry name" value="PROTEIN_KINASE_DOM"/>
    <property type="match status" value="1"/>
</dbReference>
<sequence>MALAAFGQLNADDIPSWGSRSVDCFEKLEQIGEGTYGQVYMAKEIKTGEIVALKKIRMDNEKEGFPITAIREIKILKKLDHENIIKLKEIVTSQGPEADEQGKPGEYLREVFRNFDHHALDLLEKILILDPSQRISAKDALDAEYFWTDPLPCDPKSLPKYESSHEFQTKKKRQQQRRNEEMAKRQKLQHPQQHARLPPIQQTGQAHPQHWTGPNHPVNNYQPPASAGPSHHHFGKARGPPGGPNRYPPSDNPSSGYYPDRGGQGGGYSSGSYPPQGRAPPYSGSGVPASGPRGAASGYGVAPANYSQGGQYAGSGAGRGPNPMGGNRSQQYGWQQ</sequence>
<comment type="caution">
    <text evidence="9">The sequence shown here is derived from an EMBL/GenBank/DDBJ whole genome shotgun (WGS) entry which is preliminary data.</text>
</comment>
<name>A0A2R6RJJ8_ACTCC</name>
<dbReference type="GO" id="GO:0008353">
    <property type="term" value="F:RNA polymerase II CTD heptapeptide repeat kinase activity"/>
    <property type="evidence" value="ECO:0007669"/>
    <property type="project" value="TreeGrafter"/>
</dbReference>
<proteinExistence type="predicted"/>
<evidence type="ECO:0000256" key="3">
    <source>
        <dbReference type="ARBA" id="ARBA00022741"/>
    </source>
</evidence>
<evidence type="ECO:0000256" key="6">
    <source>
        <dbReference type="PROSITE-ProRule" id="PRU10141"/>
    </source>
</evidence>
<dbReference type="InterPro" id="IPR000719">
    <property type="entry name" value="Prot_kinase_dom"/>
</dbReference>
<evidence type="ECO:0000256" key="5">
    <source>
        <dbReference type="ARBA" id="ARBA00022840"/>
    </source>
</evidence>
<dbReference type="SUPFAM" id="SSF56112">
    <property type="entry name" value="Protein kinase-like (PK-like)"/>
    <property type="match status" value="2"/>
</dbReference>
<evidence type="ECO:0000256" key="1">
    <source>
        <dbReference type="ARBA" id="ARBA00022527"/>
    </source>
</evidence>
<dbReference type="Pfam" id="PF00069">
    <property type="entry name" value="Pkinase"/>
    <property type="match status" value="1"/>
</dbReference>
<accession>A0A2R6RJJ8</accession>
<reference evidence="9 10" key="1">
    <citation type="submission" date="2017-07" db="EMBL/GenBank/DDBJ databases">
        <title>An improved, manually edited Actinidia chinensis var. chinensis (kiwifruit) genome highlights the challenges associated with draft genomes and gene prediction in plants.</title>
        <authorList>
            <person name="Pilkington S."/>
            <person name="Crowhurst R."/>
            <person name="Hilario E."/>
            <person name="Nardozza S."/>
            <person name="Fraser L."/>
            <person name="Peng Y."/>
            <person name="Gunaseelan K."/>
            <person name="Simpson R."/>
            <person name="Tahir J."/>
            <person name="Deroles S."/>
            <person name="Templeton K."/>
            <person name="Luo Z."/>
            <person name="Davy M."/>
            <person name="Cheng C."/>
            <person name="Mcneilage M."/>
            <person name="Scaglione D."/>
            <person name="Liu Y."/>
            <person name="Zhang Q."/>
            <person name="Datson P."/>
            <person name="De Silva N."/>
            <person name="Gardiner S."/>
            <person name="Bassett H."/>
            <person name="Chagne D."/>
            <person name="Mccallum J."/>
            <person name="Dzierzon H."/>
            <person name="Deng C."/>
            <person name="Wang Y.-Y."/>
            <person name="Barron N."/>
            <person name="Manako K."/>
            <person name="Bowen J."/>
            <person name="Foster T."/>
            <person name="Erridge Z."/>
            <person name="Tiffin H."/>
            <person name="Waite C."/>
            <person name="Davies K."/>
            <person name="Grierson E."/>
            <person name="Laing W."/>
            <person name="Kirk R."/>
            <person name="Chen X."/>
            <person name="Wood M."/>
            <person name="Montefiori M."/>
            <person name="Brummell D."/>
            <person name="Schwinn K."/>
            <person name="Catanach A."/>
            <person name="Fullerton C."/>
            <person name="Li D."/>
            <person name="Meiyalaghan S."/>
            <person name="Nieuwenhuizen N."/>
            <person name="Read N."/>
            <person name="Prakash R."/>
            <person name="Hunter D."/>
            <person name="Zhang H."/>
            <person name="Mckenzie M."/>
            <person name="Knabel M."/>
            <person name="Harris A."/>
            <person name="Allan A."/>
            <person name="Chen A."/>
            <person name="Janssen B."/>
            <person name="Plunkett B."/>
            <person name="Dwamena C."/>
            <person name="Voogd C."/>
            <person name="Leif D."/>
            <person name="Lafferty D."/>
            <person name="Souleyre E."/>
            <person name="Varkonyi-Gasic E."/>
            <person name="Gambi F."/>
            <person name="Hanley J."/>
            <person name="Yao J.-L."/>
            <person name="Cheung J."/>
            <person name="David K."/>
            <person name="Warren B."/>
            <person name="Marsh K."/>
            <person name="Snowden K."/>
            <person name="Lin-Wang K."/>
            <person name="Brian L."/>
            <person name="Martinez-Sanchez M."/>
            <person name="Wang M."/>
            <person name="Ileperuma N."/>
            <person name="Macnee N."/>
            <person name="Campin R."/>
            <person name="Mcatee P."/>
            <person name="Drummond R."/>
            <person name="Espley R."/>
            <person name="Ireland H."/>
            <person name="Wu R."/>
            <person name="Atkinson R."/>
            <person name="Karunairetnam S."/>
            <person name="Bulley S."/>
            <person name="Chunkath S."/>
            <person name="Hanley Z."/>
            <person name="Storey R."/>
            <person name="Thrimawithana A."/>
            <person name="Thomson S."/>
            <person name="David C."/>
            <person name="Testolin R."/>
        </authorList>
    </citation>
    <scope>NUCLEOTIDE SEQUENCE [LARGE SCALE GENOMIC DNA]</scope>
    <source>
        <strain evidence="10">cv. Red5</strain>
        <tissue evidence="9">Young leaf</tissue>
    </source>
</reference>
<dbReference type="InterPro" id="IPR017441">
    <property type="entry name" value="Protein_kinase_ATP_BS"/>
</dbReference>
<evidence type="ECO:0000256" key="4">
    <source>
        <dbReference type="ARBA" id="ARBA00022777"/>
    </source>
</evidence>
<dbReference type="GO" id="GO:0005524">
    <property type="term" value="F:ATP binding"/>
    <property type="evidence" value="ECO:0007669"/>
    <property type="project" value="UniProtKB-UniRule"/>
</dbReference>
<evidence type="ECO:0000313" key="9">
    <source>
        <dbReference type="EMBL" id="PSS30196.1"/>
    </source>
</evidence>
<keyword evidence="4 9" id="KW-0418">Kinase</keyword>
<protein>
    <submittedName>
        <fullName evidence="9">Cyclin-dependent kinase</fullName>
    </submittedName>
</protein>
<dbReference type="InterPro" id="IPR050108">
    <property type="entry name" value="CDK"/>
</dbReference>
<dbReference type="PANTHER" id="PTHR24056">
    <property type="entry name" value="CELL DIVISION PROTEIN KINASE"/>
    <property type="match status" value="1"/>
</dbReference>
<dbReference type="STRING" id="1590841.A0A2R6RJJ8"/>
<dbReference type="AlphaFoldDB" id="A0A2R6RJJ8"/>
<dbReference type="Gene3D" id="1.10.510.10">
    <property type="entry name" value="Transferase(Phosphotransferase) domain 1"/>
    <property type="match status" value="1"/>
</dbReference>
<dbReference type="Proteomes" id="UP000241394">
    <property type="component" value="Chromosome LG5"/>
</dbReference>
<feature type="binding site" evidence="6">
    <location>
        <position position="54"/>
    </location>
    <ligand>
        <name>ATP</name>
        <dbReference type="ChEBI" id="CHEBI:30616"/>
    </ligand>
</feature>
<gene>
    <name evidence="9" type="ORF">CEY00_Acc05434</name>
</gene>
<keyword evidence="10" id="KW-1185">Reference proteome</keyword>
<feature type="compositionally biased region" description="Pro residues" evidence="7">
    <location>
        <begin position="241"/>
        <end position="251"/>
    </location>
</feature>
<keyword evidence="5 6" id="KW-0067">ATP-binding</keyword>
<dbReference type="InterPro" id="IPR011009">
    <property type="entry name" value="Kinase-like_dom_sf"/>
</dbReference>
<dbReference type="SMART" id="SM00220">
    <property type="entry name" value="S_TKc"/>
    <property type="match status" value="1"/>
</dbReference>
<reference evidence="10" key="2">
    <citation type="journal article" date="2018" name="BMC Genomics">
        <title>A manually annotated Actinidia chinensis var. chinensis (kiwifruit) genome highlights the challenges associated with draft genomes and gene prediction in plants.</title>
        <authorList>
            <person name="Pilkington S.M."/>
            <person name="Crowhurst R."/>
            <person name="Hilario E."/>
            <person name="Nardozza S."/>
            <person name="Fraser L."/>
            <person name="Peng Y."/>
            <person name="Gunaseelan K."/>
            <person name="Simpson R."/>
            <person name="Tahir J."/>
            <person name="Deroles S.C."/>
            <person name="Templeton K."/>
            <person name="Luo Z."/>
            <person name="Davy M."/>
            <person name="Cheng C."/>
            <person name="McNeilage M."/>
            <person name="Scaglione D."/>
            <person name="Liu Y."/>
            <person name="Zhang Q."/>
            <person name="Datson P."/>
            <person name="De Silva N."/>
            <person name="Gardiner S.E."/>
            <person name="Bassett H."/>
            <person name="Chagne D."/>
            <person name="McCallum J."/>
            <person name="Dzierzon H."/>
            <person name="Deng C."/>
            <person name="Wang Y.Y."/>
            <person name="Barron L."/>
            <person name="Manako K."/>
            <person name="Bowen J."/>
            <person name="Foster T.M."/>
            <person name="Erridge Z.A."/>
            <person name="Tiffin H."/>
            <person name="Waite C.N."/>
            <person name="Davies K.M."/>
            <person name="Grierson E.P."/>
            <person name="Laing W.A."/>
            <person name="Kirk R."/>
            <person name="Chen X."/>
            <person name="Wood M."/>
            <person name="Montefiori M."/>
            <person name="Brummell D.A."/>
            <person name="Schwinn K.E."/>
            <person name="Catanach A."/>
            <person name="Fullerton C."/>
            <person name="Li D."/>
            <person name="Meiyalaghan S."/>
            <person name="Nieuwenhuizen N."/>
            <person name="Read N."/>
            <person name="Prakash R."/>
            <person name="Hunter D."/>
            <person name="Zhang H."/>
            <person name="McKenzie M."/>
            <person name="Knabel M."/>
            <person name="Harris A."/>
            <person name="Allan A.C."/>
            <person name="Gleave A."/>
            <person name="Chen A."/>
            <person name="Janssen B.J."/>
            <person name="Plunkett B."/>
            <person name="Ampomah-Dwamena C."/>
            <person name="Voogd C."/>
            <person name="Leif D."/>
            <person name="Lafferty D."/>
            <person name="Souleyre E.J.F."/>
            <person name="Varkonyi-Gasic E."/>
            <person name="Gambi F."/>
            <person name="Hanley J."/>
            <person name="Yao J.L."/>
            <person name="Cheung J."/>
            <person name="David K.M."/>
            <person name="Warren B."/>
            <person name="Marsh K."/>
            <person name="Snowden K.C."/>
            <person name="Lin-Wang K."/>
            <person name="Brian L."/>
            <person name="Martinez-Sanchez M."/>
            <person name="Wang M."/>
            <person name="Ileperuma N."/>
            <person name="Macnee N."/>
            <person name="Campin R."/>
            <person name="McAtee P."/>
            <person name="Drummond R.S.M."/>
            <person name="Espley R.V."/>
            <person name="Ireland H.S."/>
            <person name="Wu R."/>
            <person name="Atkinson R.G."/>
            <person name="Karunairetnam S."/>
            <person name="Bulley S."/>
            <person name="Chunkath S."/>
            <person name="Hanley Z."/>
            <person name="Storey R."/>
            <person name="Thrimawithana A.H."/>
            <person name="Thomson S."/>
            <person name="David C."/>
            <person name="Testolin R."/>
            <person name="Huang H."/>
            <person name="Hellens R.P."/>
            <person name="Schaffer R.J."/>
        </authorList>
    </citation>
    <scope>NUCLEOTIDE SEQUENCE [LARGE SCALE GENOMIC DNA]</scope>
    <source>
        <strain evidence="10">cv. Red5</strain>
    </source>
</reference>
<organism evidence="9 10">
    <name type="scientific">Actinidia chinensis var. chinensis</name>
    <name type="common">Chinese soft-hair kiwi</name>
    <dbReference type="NCBI Taxonomy" id="1590841"/>
    <lineage>
        <taxon>Eukaryota</taxon>
        <taxon>Viridiplantae</taxon>
        <taxon>Streptophyta</taxon>
        <taxon>Embryophyta</taxon>
        <taxon>Tracheophyta</taxon>
        <taxon>Spermatophyta</taxon>
        <taxon>Magnoliopsida</taxon>
        <taxon>eudicotyledons</taxon>
        <taxon>Gunneridae</taxon>
        <taxon>Pentapetalae</taxon>
        <taxon>asterids</taxon>
        <taxon>Ericales</taxon>
        <taxon>Actinidiaceae</taxon>
        <taxon>Actinidia</taxon>
    </lineage>
</organism>
<evidence type="ECO:0000256" key="7">
    <source>
        <dbReference type="SAM" id="MobiDB-lite"/>
    </source>
</evidence>
<evidence type="ECO:0000256" key="2">
    <source>
        <dbReference type="ARBA" id="ARBA00022679"/>
    </source>
</evidence>
<evidence type="ECO:0000259" key="8">
    <source>
        <dbReference type="PROSITE" id="PS50011"/>
    </source>
</evidence>
<dbReference type="GO" id="GO:0005634">
    <property type="term" value="C:nucleus"/>
    <property type="evidence" value="ECO:0007669"/>
    <property type="project" value="TreeGrafter"/>
</dbReference>
<dbReference type="EMBL" id="NKQK01000005">
    <property type="protein sequence ID" value="PSS30196.1"/>
    <property type="molecule type" value="Genomic_DNA"/>
</dbReference>
<dbReference type="GO" id="GO:0032968">
    <property type="term" value="P:positive regulation of transcription elongation by RNA polymerase II"/>
    <property type="evidence" value="ECO:0007669"/>
    <property type="project" value="TreeGrafter"/>
</dbReference>
<feature type="compositionally biased region" description="Basic and acidic residues" evidence="7">
    <location>
        <begin position="157"/>
        <end position="169"/>
    </location>
</feature>
<keyword evidence="2" id="KW-0808">Transferase</keyword>
<dbReference type="FunFam" id="3.30.200.20:FF:000272">
    <property type="entry name" value="Cyclin-dependent kinase C-2"/>
    <property type="match status" value="1"/>
</dbReference>
<keyword evidence="3 6" id="KW-0547">Nucleotide-binding</keyword>
<dbReference type="Gene3D" id="3.30.200.20">
    <property type="entry name" value="Phosphorylase Kinase, domain 1"/>
    <property type="match status" value="1"/>
</dbReference>
<dbReference type="OrthoDB" id="28397at2759"/>
<evidence type="ECO:0000313" key="10">
    <source>
        <dbReference type="Proteomes" id="UP000241394"/>
    </source>
</evidence>
<keyword evidence="1" id="KW-0723">Serine/threonine-protein kinase</keyword>
<feature type="domain" description="Protein kinase" evidence="8">
    <location>
        <begin position="25"/>
        <end position="336"/>
    </location>
</feature>
<dbReference type="PANTHER" id="PTHR24056:SF546">
    <property type="entry name" value="CYCLIN-DEPENDENT KINASE 12"/>
    <property type="match status" value="1"/>
</dbReference>